<keyword evidence="9 14" id="KW-0472">Membrane</keyword>
<reference evidence="15" key="1">
    <citation type="journal article" date="2023" name="Nat. Commun.">
        <title>Diploid and tetraploid genomes of Acorus and the evolution of monocots.</title>
        <authorList>
            <person name="Ma L."/>
            <person name="Liu K.W."/>
            <person name="Li Z."/>
            <person name="Hsiao Y.Y."/>
            <person name="Qi Y."/>
            <person name="Fu T."/>
            <person name="Tang G.D."/>
            <person name="Zhang D."/>
            <person name="Sun W.H."/>
            <person name="Liu D.K."/>
            <person name="Li Y."/>
            <person name="Chen G.Z."/>
            <person name="Liu X.D."/>
            <person name="Liao X.Y."/>
            <person name="Jiang Y.T."/>
            <person name="Yu X."/>
            <person name="Hao Y."/>
            <person name="Huang J."/>
            <person name="Zhao X.W."/>
            <person name="Ke S."/>
            <person name="Chen Y.Y."/>
            <person name="Wu W.L."/>
            <person name="Hsu J.L."/>
            <person name="Lin Y.F."/>
            <person name="Huang M.D."/>
            <person name="Li C.Y."/>
            <person name="Huang L."/>
            <person name="Wang Z.W."/>
            <person name="Zhao X."/>
            <person name="Zhong W.Y."/>
            <person name="Peng D.H."/>
            <person name="Ahmad S."/>
            <person name="Lan S."/>
            <person name="Zhang J.S."/>
            <person name="Tsai W.C."/>
            <person name="Van de Peer Y."/>
            <person name="Liu Z.J."/>
        </authorList>
    </citation>
    <scope>NUCLEOTIDE SEQUENCE</scope>
    <source>
        <strain evidence="15">CP</strain>
    </source>
</reference>
<dbReference type="InterPro" id="IPR048254">
    <property type="entry name" value="CDP_ALCOHOL_P_TRANSF_CS"/>
</dbReference>
<dbReference type="InterPro" id="IPR004570">
    <property type="entry name" value="Phosphatidylglycerol_P_synth"/>
</dbReference>
<gene>
    <name evidence="15" type="ORF">QJS10_CPB20g00737</name>
</gene>
<evidence type="ECO:0000256" key="3">
    <source>
        <dbReference type="ARBA" id="ARBA00010441"/>
    </source>
</evidence>
<keyword evidence="7 14" id="KW-1133">Transmembrane helix</keyword>
<dbReference type="Pfam" id="PF01066">
    <property type="entry name" value="CDP-OH_P_transf"/>
    <property type="match status" value="1"/>
</dbReference>
<evidence type="ECO:0000313" key="15">
    <source>
        <dbReference type="EMBL" id="KAK1285802.1"/>
    </source>
</evidence>
<dbReference type="Proteomes" id="UP001180020">
    <property type="component" value="Unassembled WGS sequence"/>
</dbReference>
<dbReference type="PANTHER" id="PTHR14269">
    <property type="entry name" value="CDP-DIACYLGLYCEROL--GLYCEROL-3-PHOSPHATE 3-PHOSPHATIDYLTRANSFERASE-RELATED"/>
    <property type="match status" value="1"/>
</dbReference>
<keyword evidence="4" id="KW-0444">Lipid biosynthesis</keyword>
<evidence type="ECO:0000256" key="13">
    <source>
        <dbReference type="SAM" id="MobiDB-lite"/>
    </source>
</evidence>
<dbReference type="NCBIfam" id="TIGR00560">
    <property type="entry name" value="pgsA"/>
    <property type="match status" value="1"/>
</dbReference>
<dbReference type="Gene3D" id="1.20.120.1760">
    <property type="match status" value="1"/>
</dbReference>
<dbReference type="GO" id="GO:0009941">
    <property type="term" value="C:chloroplast envelope"/>
    <property type="evidence" value="ECO:0007669"/>
    <property type="project" value="TreeGrafter"/>
</dbReference>
<keyword evidence="5 12" id="KW-0808">Transferase</keyword>
<dbReference type="InterPro" id="IPR043130">
    <property type="entry name" value="CDP-OH_PTrfase_TM_dom"/>
</dbReference>
<dbReference type="GO" id="GO:0016020">
    <property type="term" value="C:membrane"/>
    <property type="evidence" value="ECO:0007669"/>
    <property type="project" value="UniProtKB-SubCell"/>
</dbReference>
<evidence type="ECO:0000256" key="4">
    <source>
        <dbReference type="ARBA" id="ARBA00022516"/>
    </source>
</evidence>
<comment type="similarity">
    <text evidence="3 12">Belongs to the CDP-alcohol phosphatidyltransferase class-I family.</text>
</comment>
<evidence type="ECO:0000256" key="12">
    <source>
        <dbReference type="RuleBase" id="RU003750"/>
    </source>
</evidence>
<dbReference type="InterPro" id="IPR050324">
    <property type="entry name" value="CDP-alcohol_PTase-I"/>
</dbReference>
<sequence length="258" mass="27721">MGCARRIGELARVAEGWRFVSVASSGGEKKNRRRVSSAVPPDPVMGFEGINGGDQKQKQKQRLLTLPTVLTLGRVASVPLLVCTFYMNGWWGTTATTGIFIAAAITDWLDGYLARKMGLGSAFGAFLDPVADKLMVAATLVLLCTRPLELEMFANLPWLLPVPSIAIIGREITMSAVREWAASQNSKLLEAVAVSNLGKWKTATQMTALTILLVSRDSSLAGSNFMVASGVGLLYVSAGLTVLSLAAYMKKIWVVLLK</sequence>
<evidence type="ECO:0000256" key="9">
    <source>
        <dbReference type="ARBA" id="ARBA00023136"/>
    </source>
</evidence>
<keyword evidence="11" id="KW-1208">Phospholipid metabolism</keyword>
<dbReference type="GO" id="GO:0006655">
    <property type="term" value="P:phosphatidylglycerol biosynthetic process"/>
    <property type="evidence" value="ECO:0007669"/>
    <property type="project" value="UniProtKB-ARBA"/>
</dbReference>
<dbReference type="PROSITE" id="PS00379">
    <property type="entry name" value="CDP_ALCOHOL_P_TRANSF"/>
    <property type="match status" value="1"/>
</dbReference>
<evidence type="ECO:0000256" key="8">
    <source>
        <dbReference type="ARBA" id="ARBA00023098"/>
    </source>
</evidence>
<evidence type="ECO:0000256" key="7">
    <source>
        <dbReference type="ARBA" id="ARBA00022989"/>
    </source>
</evidence>
<organism evidence="15 16">
    <name type="scientific">Acorus calamus</name>
    <name type="common">Sweet flag</name>
    <dbReference type="NCBI Taxonomy" id="4465"/>
    <lineage>
        <taxon>Eukaryota</taxon>
        <taxon>Viridiplantae</taxon>
        <taxon>Streptophyta</taxon>
        <taxon>Embryophyta</taxon>
        <taxon>Tracheophyta</taxon>
        <taxon>Spermatophyta</taxon>
        <taxon>Magnoliopsida</taxon>
        <taxon>Liliopsida</taxon>
        <taxon>Acoraceae</taxon>
        <taxon>Acorus</taxon>
    </lineage>
</organism>
<dbReference type="GO" id="GO:0008444">
    <property type="term" value="F:CDP-diacylglycerol-glycerol-3-phosphate 3-phosphatidyltransferase activity"/>
    <property type="evidence" value="ECO:0007669"/>
    <property type="project" value="InterPro"/>
</dbReference>
<evidence type="ECO:0000256" key="1">
    <source>
        <dbReference type="ARBA" id="ARBA00001936"/>
    </source>
</evidence>
<reference evidence="15" key="2">
    <citation type="submission" date="2023-06" db="EMBL/GenBank/DDBJ databases">
        <authorList>
            <person name="Ma L."/>
            <person name="Liu K.-W."/>
            <person name="Li Z."/>
            <person name="Hsiao Y.-Y."/>
            <person name="Qi Y."/>
            <person name="Fu T."/>
            <person name="Tang G."/>
            <person name="Zhang D."/>
            <person name="Sun W.-H."/>
            <person name="Liu D.-K."/>
            <person name="Li Y."/>
            <person name="Chen G.-Z."/>
            <person name="Liu X.-D."/>
            <person name="Liao X.-Y."/>
            <person name="Jiang Y.-T."/>
            <person name="Yu X."/>
            <person name="Hao Y."/>
            <person name="Huang J."/>
            <person name="Zhao X.-W."/>
            <person name="Ke S."/>
            <person name="Chen Y.-Y."/>
            <person name="Wu W.-L."/>
            <person name="Hsu J.-L."/>
            <person name="Lin Y.-F."/>
            <person name="Huang M.-D."/>
            <person name="Li C.-Y."/>
            <person name="Huang L."/>
            <person name="Wang Z.-W."/>
            <person name="Zhao X."/>
            <person name="Zhong W.-Y."/>
            <person name="Peng D.-H."/>
            <person name="Ahmad S."/>
            <person name="Lan S."/>
            <person name="Zhang J.-S."/>
            <person name="Tsai W.-C."/>
            <person name="Van De Peer Y."/>
            <person name="Liu Z.-J."/>
        </authorList>
    </citation>
    <scope>NUCLEOTIDE SEQUENCE</scope>
    <source>
        <strain evidence="15">CP</strain>
        <tissue evidence="15">Leaves</tissue>
    </source>
</reference>
<keyword evidence="6 14" id="KW-0812">Transmembrane</keyword>
<dbReference type="GO" id="GO:0030145">
    <property type="term" value="F:manganese ion binding"/>
    <property type="evidence" value="ECO:0007669"/>
    <property type="project" value="UniProtKB-ARBA"/>
</dbReference>
<dbReference type="AlphaFoldDB" id="A0AAV9CCA9"/>
<keyword evidence="8" id="KW-0443">Lipid metabolism</keyword>
<keyword evidence="10" id="KW-0594">Phospholipid biosynthesis</keyword>
<feature type="transmembrane region" description="Helical" evidence="14">
    <location>
        <begin position="225"/>
        <end position="248"/>
    </location>
</feature>
<keyword evidence="16" id="KW-1185">Reference proteome</keyword>
<evidence type="ECO:0000256" key="2">
    <source>
        <dbReference type="ARBA" id="ARBA00004141"/>
    </source>
</evidence>
<dbReference type="EMBL" id="JAUJYO010000020">
    <property type="protein sequence ID" value="KAK1285802.1"/>
    <property type="molecule type" value="Genomic_DNA"/>
</dbReference>
<dbReference type="InterPro" id="IPR000462">
    <property type="entry name" value="CDP-OH_P_trans"/>
</dbReference>
<dbReference type="FunFam" id="1.20.120.1760:FF:000008">
    <property type="entry name" value="CDP-diacylglycerol--glycerol-3-phosphate 3-phosphatidyltransferase 2"/>
    <property type="match status" value="1"/>
</dbReference>
<evidence type="ECO:0008006" key="17">
    <source>
        <dbReference type="Google" id="ProtNLM"/>
    </source>
</evidence>
<comment type="caution">
    <text evidence="15">The sequence shown here is derived from an EMBL/GenBank/DDBJ whole genome shotgun (WGS) entry which is preliminary data.</text>
</comment>
<protein>
    <recommendedName>
        <fullName evidence="17">CDP-diacylglycerol--glycerol-3-phosphate 3-phosphatidyltransferase</fullName>
    </recommendedName>
</protein>
<feature type="region of interest" description="Disordered" evidence="13">
    <location>
        <begin position="30"/>
        <end position="56"/>
    </location>
</feature>
<dbReference type="GO" id="GO:0045995">
    <property type="term" value="P:regulation of embryonic development"/>
    <property type="evidence" value="ECO:0007669"/>
    <property type="project" value="UniProtKB-ARBA"/>
</dbReference>
<name>A0AAV9CCA9_ACOCL</name>
<evidence type="ECO:0000313" key="16">
    <source>
        <dbReference type="Proteomes" id="UP001180020"/>
    </source>
</evidence>
<evidence type="ECO:0000256" key="10">
    <source>
        <dbReference type="ARBA" id="ARBA00023209"/>
    </source>
</evidence>
<evidence type="ECO:0000256" key="6">
    <source>
        <dbReference type="ARBA" id="ARBA00022692"/>
    </source>
</evidence>
<comment type="subcellular location">
    <subcellularLocation>
        <location evidence="2">Membrane</location>
        <topology evidence="2">Multi-pass membrane protein</topology>
    </subcellularLocation>
</comment>
<comment type="cofactor">
    <cofactor evidence="1">
        <name>Mn(2+)</name>
        <dbReference type="ChEBI" id="CHEBI:29035"/>
    </cofactor>
</comment>
<evidence type="ECO:0000256" key="11">
    <source>
        <dbReference type="ARBA" id="ARBA00023264"/>
    </source>
</evidence>
<evidence type="ECO:0000256" key="5">
    <source>
        <dbReference type="ARBA" id="ARBA00022679"/>
    </source>
</evidence>
<accession>A0AAV9CCA9</accession>
<proteinExistence type="inferred from homology"/>
<evidence type="ECO:0000256" key="14">
    <source>
        <dbReference type="SAM" id="Phobius"/>
    </source>
</evidence>
<dbReference type="PANTHER" id="PTHR14269:SF62">
    <property type="entry name" value="CDP-DIACYLGLYCEROL--GLYCEROL-3-PHOSPHATE 3-PHOSPHATIDYLTRANSFERASE 1, CHLOROPLASTIC"/>
    <property type="match status" value="1"/>
</dbReference>